<dbReference type="EMBL" id="JBFNXR010000052">
    <property type="protein sequence ID" value="MEW9856436.1"/>
    <property type="molecule type" value="Genomic_DNA"/>
</dbReference>
<comment type="caution">
    <text evidence="1">The sequence shown here is derived from an EMBL/GenBank/DDBJ whole genome shotgun (WGS) entry which is preliminary data.</text>
</comment>
<reference evidence="1 2" key="1">
    <citation type="submission" date="2024-06" db="EMBL/GenBank/DDBJ databases">
        <title>Novosphingobium rhizovicinus M1R2S20.</title>
        <authorList>
            <person name="Sun J.-Q."/>
        </authorList>
    </citation>
    <scope>NUCLEOTIDE SEQUENCE [LARGE SCALE GENOMIC DNA]</scope>
    <source>
        <strain evidence="1 2">M1R2S20</strain>
    </source>
</reference>
<accession>A0ABV3REC1</accession>
<sequence length="49" mass="5629">MLLAGVRVTWWFAIRLRIERLLVRGHKVILLEAFGSLKDEPLANRAVAE</sequence>
<dbReference type="Proteomes" id="UP001556118">
    <property type="component" value="Unassembled WGS sequence"/>
</dbReference>
<organism evidence="1 2">
    <name type="scientific">Novosphingobium rhizovicinum</name>
    <dbReference type="NCBI Taxonomy" id="3228928"/>
    <lineage>
        <taxon>Bacteria</taxon>
        <taxon>Pseudomonadati</taxon>
        <taxon>Pseudomonadota</taxon>
        <taxon>Alphaproteobacteria</taxon>
        <taxon>Sphingomonadales</taxon>
        <taxon>Sphingomonadaceae</taxon>
        <taxon>Novosphingobium</taxon>
    </lineage>
</organism>
<dbReference type="RefSeq" id="WP_367774884.1">
    <property type="nucleotide sequence ID" value="NZ_JBFNXR010000052.1"/>
</dbReference>
<keyword evidence="2" id="KW-1185">Reference proteome</keyword>
<gene>
    <name evidence="1" type="ORF">ABUH87_14955</name>
</gene>
<proteinExistence type="predicted"/>
<evidence type="ECO:0000313" key="2">
    <source>
        <dbReference type="Proteomes" id="UP001556118"/>
    </source>
</evidence>
<protein>
    <submittedName>
        <fullName evidence="1">Uncharacterized protein</fullName>
    </submittedName>
</protein>
<name>A0ABV3REC1_9SPHN</name>
<evidence type="ECO:0000313" key="1">
    <source>
        <dbReference type="EMBL" id="MEW9856436.1"/>
    </source>
</evidence>